<organism evidence="1 2">
    <name type="scientific">Characodon lateralis</name>
    <dbReference type="NCBI Taxonomy" id="208331"/>
    <lineage>
        <taxon>Eukaryota</taxon>
        <taxon>Metazoa</taxon>
        <taxon>Chordata</taxon>
        <taxon>Craniata</taxon>
        <taxon>Vertebrata</taxon>
        <taxon>Euteleostomi</taxon>
        <taxon>Actinopterygii</taxon>
        <taxon>Neopterygii</taxon>
        <taxon>Teleostei</taxon>
        <taxon>Neoteleostei</taxon>
        <taxon>Acanthomorphata</taxon>
        <taxon>Ovalentaria</taxon>
        <taxon>Atherinomorphae</taxon>
        <taxon>Cyprinodontiformes</taxon>
        <taxon>Goodeidae</taxon>
        <taxon>Characodon</taxon>
    </lineage>
</organism>
<protein>
    <submittedName>
        <fullName evidence="1">Uncharacterized protein</fullName>
    </submittedName>
</protein>
<dbReference type="EMBL" id="JAHUTJ010020247">
    <property type="protein sequence ID" value="MED6272273.1"/>
    <property type="molecule type" value="Genomic_DNA"/>
</dbReference>
<accession>A0ABU7DAT3</accession>
<dbReference type="Proteomes" id="UP001352852">
    <property type="component" value="Unassembled WGS sequence"/>
</dbReference>
<name>A0ABU7DAT3_9TELE</name>
<reference evidence="1 2" key="1">
    <citation type="submission" date="2021-06" db="EMBL/GenBank/DDBJ databases">
        <authorList>
            <person name="Palmer J.M."/>
        </authorList>
    </citation>
    <scope>NUCLEOTIDE SEQUENCE [LARGE SCALE GENOMIC DNA]</scope>
    <source>
        <strain evidence="1 2">CL_MEX2019</strain>
        <tissue evidence="1">Muscle</tissue>
    </source>
</reference>
<sequence>MGGCGSAGEFGWGWANITSLDGFIISATLLCSSECTIFHQQNSGQQLETPSTAAARVNRSTDEDNLYYTSVVFSKTQDEPLYSNFMPAEAKMPQEEEVDVEYSTIMIKGTSSISSHDASEESCALYSTVSKVNGSQTTLHL</sequence>
<evidence type="ECO:0000313" key="1">
    <source>
        <dbReference type="EMBL" id="MED6272273.1"/>
    </source>
</evidence>
<gene>
    <name evidence="1" type="ORF">CHARACLAT_028607</name>
</gene>
<proteinExistence type="predicted"/>
<comment type="caution">
    <text evidence="1">The sequence shown here is derived from an EMBL/GenBank/DDBJ whole genome shotgun (WGS) entry which is preliminary data.</text>
</comment>
<keyword evidence="2" id="KW-1185">Reference proteome</keyword>
<evidence type="ECO:0000313" key="2">
    <source>
        <dbReference type="Proteomes" id="UP001352852"/>
    </source>
</evidence>